<feature type="region of interest" description="Disordered" evidence="1">
    <location>
        <begin position="259"/>
        <end position="310"/>
    </location>
</feature>
<feature type="compositionally biased region" description="Polar residues" evidence="1">
    <location>
        <begin position="267"/>
        <end position="285"/>
    </location>
</feature>
<evidence type="ECO:0000313" key="4">
    <source>
        <dbReference type="Proteomes" id="UP000011715"/>
    </source>
</evidence>
<dbReference type="Proteomes" id="UP000011715">
    <property type="component" value="Unassembled WGS sequence"/>
</dbReference>
<reference evidence="3" key="4">
    <citation type="journal article" date="2015" name="G3 (Bethesda)">
        <title>Genome sequences of three phytopathogenic species of the Magnaporthaceae family of fungi.</title>
        <authorList>
            <person name="Okagaki L.H."/>
            <person name="Nunes C.C."/>
            <person name="Sailsbery J."/>
            <person name="Clay B."/>
            <person name="Brown D."/>
            <person name="John T."/>
            <person name="Oh Y."/>
            <person name="Young N."/>
            <person name="Fitzgerald M."/>
            <person name="Haas B.J."/>
            <person name="Zeng Q."/>
            <person name="Young S."/>
            <person name="Adiconis X."/>
            <person name="Fan L."/>
            <person name="Levin J.Z."/>
            <person name="Mitchell T.K."/>
            <person name="Okubara P.A."/>
            <person name="Farman M.L."/>
            <person name="Kohn L.M."/>
            <person name="Birren B."/>
            <person name="Ma L.-J."/>
            <person name="Dean R.A."/>
        </authorList>
    </citation>
    <scope>NUCLEOTIDE SEQUENCE</scope>
    <source>
        <strain evidence="3">ATCC 64411 / 73-15</strain>
    </source>
</reference>
<evidence type="ECO:0000256" key="1">
    <source>
        <dbReference type="SAM" id="MobiDB-lite"/>
    </source>
</evidence>
<dbReference type="VEuPathDB" id="FungiDB:MAPG_02495"/>
<reference evidence="2" key="3">
    <citation type="submission" date="2011-03" db="EMBL/GenBank/DDBJ databases">
        <title>Annotation of Magnaporthe poae ATCC 64411.</title>
        <authorList>
            <person name="Ma L.-J."/>
            <person name="Dead R."/>
            <person name="Young S.K."/>
            <person name="Zeng Q."/>
            <person name="Gargeya S."/>
            <person name="Fitzgerald M."/>
            <person name="Haas B."/>
            <person name="Abouelleil A."/>
            <person name="Alvarado L."/>
            <person name="Arachchi H.M."/>
            <person name="Berlin A."/>
            <person name="Brown A."/>
            <person name="Chapman S.B."/>
            <person name="Chen Z."/>
            <person name="Dunbar C."/>
            <person name="Freedman E."/>
            <person name="Gearin G."/>
            <person name="Gellesch M."/>
            <person name="Goldberg J."/>
            <person name="Griggs A."/>
            <person name="Gujja S."/>
            <person name="Heiman D."/>
            <person name="Howarth C."/>
            <person name="Larson L."/>
            <person name="Lui A."/>
            <person name="MacDonald P.J.P."/>
            <person name="Mehta T."/>
            <person name="Montmayeur A."/>
            <person name="Murphy C."/>
            <person name="Neiman D."/>
            <person name="Pearson M."/>
            <person name="Priest M."/>
            <person name="Roberts A."/>
            <person name="Saif S."/>
            <person name="Shea T."/>
            <person name="Shenoy N."/>
            <person name="Sisk P."/>
            <person name="Stolte C."/>
            <person name="Sykes S."/>
            <person name="Yandava C."/>
            <person name="Wortman J."/>
            <person name="Nusbaum C."/>
            <person name="Birren B."/>
        </authorList>
    </citation>
    <scope>NUCLEOTIDE SEQUENCE</scope>
    <source>
        <strain evidence="2">ATCC 64411</strain>
    </source>
</reference>
<reference evidence="3" key="5">
    <citation type="submission" date="2015-06" db="UniProtKB">
        <authorList>
            <consortium name="EnsemblFungi"/>
        </authorList>
    </citation>
    <scope>IDENTIFICATION</scope>
    <source>
        <strain evidence="3">ATCC 64411</strain>
    </source>
</reference>
<feature type="region of interest" description="Disordered" evidence="1">
    <location>
        <begin position="1"/>
        <end position="20"/>
    </location>
</feature>
<feature type="compositionally biased region" description="Basic and acidic residues" evidence="1">
    <location>
        <begin position="294"/>
        <end position="308"/>
    </location>
</feature>
<sequence length="339" mass="36503">MGEPIHTVDPWGNGNDDSLSQVACGSDQDAFMLRQTRDGADQRGGYSSFLFRRCEVERWADGMGGMRGVASEGGVCGELAGQASLRTRPGSTTDSGFNPGAGAHHPGRRPLGHWTYGGRGLERLLHGPWVCVGGSLAGPMPSRVLACWLEQEGFLGGGVDSLSHWHAGRESGRDRGVPVQCARILRIGGGQTSIGKLVDARGRVCWERQGRLRRGLAEIGMFSLRSSDDQHRGILNLVSAILFSGVPIVTVHPVTESKKQGRREINASWSKAASAEQAGQWQTKRNMAGRKHAHAENTKDKSRSRTKEATAVVRCLAPTRDFLARCGASSQRQLGSSRA</sequence>
<accession>A0A0C4DRI6</accession>
<protein>
    <submittedName>
        <fullName evidence="2 3">Uncharacterized protein</fullName>
    </submittedName>
</protein>
<organism evidence="3 4">
    <name type="scientific">Magnaporthiopsis poae (strain ATCC 64411 / 73-15)</name>
    <name type="common">Kentucky bluegrass fungus</name>
    <name type="synonym">Magnaporthe poae</name>
    <dbReference type="NCBI Taxonomy" id="644358"/>
    <lineage>
        <taxon>Eukaryota</taxon>
        <taxon>Fungi</taxon>
        <taxon>Dikarya</taxon>
        <taxon>Ascomycota</taxon>
        <taxon>Pezizomycotina</taxon>
        <taxon>Sordariomycetes</taxon>
        <taxon>Sordariomycetidae</taxon>
        <taxon>Magnaporthales</taxon>
        <taxon>Magnaporthaceae</taxon>
        <taxon>Magnaporthiopsis</taxon>
    </lineage>
</organism>
<dbReference type="AlphaFoldDB" id="A0A0C4DRI6"/>
<dbReference type="EMBL" id="GL876967">
    <property type="protein sequence ID" value="KLU83435.1"/>
    <property type="molecule type" value="Genomic_DNA"/>
</dbReference>
<evidence type="ECO:0000313" key="2">
    <source>
        <dbReference type="EMBL" id="KLU83435.1"/>
    </source>
</evidence>
<reference evidence="4" key="1">
    <citation type="submission" date="2010-05" db="EMBL/GenBank/DDBJ databases">
        <title>The genome sequence of Magnaporthe poae strain ATCC 64411.</title>
        <authorList>
            <person name="Ma L.-J."/>
            <person name="Dead R."/>
            <person name="Young S."/>
            <person name="Zeng Q."/>
            <person name="Koehrsen M."/>
            <person name="Alvarado L."/>
            <person name="Berlin A."/>
            <person name="Chapman S.B."/>
            <person name="Chen Z."/>
            <person name="Freedman E."/>
            <person name="Gellesch M."/>
            <person name="Goldberg J."/>
            <person name="Griggs A."/>
            <person name="Gujja S."/>
            <person name="Heilman E.R."/>
            <person name="Heiman D."/>
            <person name="Hepburn T."/>
            <person name="Howarth C."/>
            <person name="Jen D."/>
            <person name="Larson L."/>
            <person name="Mehta T."/>
            <person name="Neiman D."/>
            <person name="Pearson M."/>
            <person name="Roberts A."/>
            <person name="Saif S."/>
            <person name="Shea T."/>
            <person name="Shenoy N."/>
            <person name="Sisk P."/>
            <person name="Stolte C."/>
            <person name="Sykes S."/>
            <person name="Walk T."/>
            <person name="White J."/>
            <person name="Yandava C."/>
            <person name="Haas B."/>
            <person name="Nusbaum C."/>
            <person name="Birren B."/>
        </authorList>
    </citation>
    <scope>NUCLEOTIDE SEQUENCE [LARGE SCALE GENOMIC DNA]</scope>
    <source>
        <strain evidence="4">ATCC 64411 / 73-15</strain>
    </source>
</reference>
<evidence type="ECO:0000313" key="3">
    <source>
        <dbReference type="EnsemblFungi" id="MAPG_02495T0"/>
    </source>
</evidence>
<name>A0A0C4DRI6_MAGP6</name>
<feature type="region of interest" description="Disordered" evidence="1">
    <location>
        <begin position="85"/>
        <end position="110"/>
    </location>
</feature>
<dbReference type="EMBL" id="ADBL01000622">
    <property type="status" value="NOT_ANNOTATED_CDS"/>
    <property type="molecule type" value="Genomic_DNA"/>
</dbReference>
<proteinExistence type="predicted"/>
<reference evidence="2" key="2">
    <citation type="submission" date="2010-05" db="EMBL/GenBank/DDBJ databases">
        <title>The Genome Sequence of Magnaporthe poae strain ATCC 64411.</title>
        <authorList>
            <consortium name="The Broad Institute Genome Sequencing Platform"/>
            <consortium name="Broad Institute Genome Sequencing Center for Infectious Disease"/>
            <person name="Ma L.-J."/>
            <person name="Dead R."/>
            <person name="Young S."/>
            <person name="Zeng Q."/>
            <person name="Koehrsen M."/>
            <person name="Alvarado L."/>
            <person name="Berlin A."/>
            <person name="Chapman S.B."/>
            <person name="Chen Z."/>
            <person name="Freedman E."/>
            <person name="Gellesch M."/>
            <person name="Goldberg J."/>
            <person name="Griggs A."/>
            <person name="Gujja S."/>
            <person name="Heilman E.R."/>
            <person name="Heiman D."/>
            <person name="Hepburn T."/>
            <person name="Howarth C."/>
            <person name="Jen D."/>
            <person name="Larson L."/>
            <person name="Mehta T."/>
            <person name="Neiman D."/>
            <person name="Pearson M."/>
            <person name="Roberts A."/>
            <person name="Saif S."/>
            <person name="Shea T."/>
            <person name="Shenoy N."/>
            <person name="Sisk P."/>
            <person name="Stolte C."/>
            <person name="Sykes S."/>
            <person name="Walk T."/>
            <person name="White J."/>
            <person name="Yandava C."/>
            <person name="Haas B."/>
            <person name="Nusbaum C."/>
            <person name="Birren B."/>
        </authorList>
    </citation>
    <scope>NUCLEOTIDE SEQUENCE</scope>
    <source>
        <strain evidence="2">ATCC 64411</strain>
    </source>
</reference>
<gene>
    <name evidence="2" type="ORF">MAPG_02495</name>
</gene>
<keyword evidence="4" id="KW-1185">Reference proteome</keyword>
<dbReference type="EnsemblFungi" id="MAPG_02495T0">
    <property type="protein sequence ID" value="MAPG_02495T0"/>
    <property type="gene ID" value="MAPG_02495"/>
</dbReference>